<dbReference type="EMBL" id="JAULJE010000002">
    <property type="protein sequence ID" value="KAK1345552.1"/>
    <property type="molecule type" value="Genomic_DNA"/>
</dbReference>
<evidence type="ECO:0000256" key="1">
    <source>
        <dbReference type="SAM" id="MobiDB-lite"/>
    </source>
</evidence>
<organism evidence="2 3">
    <name type="scientific">Cnephaeus nilssonii</name>
    <name type="common">Northern bat</name>
    <name type="synonym">Eptesicus nilssonii</name>
    <dbReference type="NCBI Taxonomy" id="3371016"/>
    <lineage>
        <taxon>Eukaryota</taxon>
        <taxon>Metazoa</taxon>
        <taxon>Chordata</taxon>
        <taxon>Craniata</taxon>
        <taxon>Vertebrata</taxon>
        <taxon>Euteleostomi</taxon>
        <taxon>Mammalia</taxon>
        <taxon>Eutheria</taxon>
        <taxon>Laurasiatheria</taxon>
        <taxon>Chiroptera</taxon>
        <taxon>Yangochiroptera</taxon>
        <taxon>Vespertilionidae</taxon>
        <taxon>Cnephaeus</taxon>
    </lineage>
</organism>
<evidence type="ECO:0000313" key="3">
    <source>
        <dbReference type="Proteomes" id="UP001177744"/>
    </source>
</evidence>
<comment type="caution">
    <text evidence="2">The sequence shown here is derived from an EMBL/GenBank/DDBJ whole genome shotgun (WGS) entry which is preliminary data.</text>
</comment>
<name>A0AA40IAK9_CNENI</name>
<protein>
    <submittedName>
        <fullName evidence="2">Uncharacterized protein</fullName>
    </submittedName>
</protein>
<dbReference type="AlphaFoldDB" id="A0AA40IAK9"/>
<accession>A0AA40IAK9</accession>
<gene>
    <name evidence="2" type="ORF">QTO34_008011</name>
</gene>
<sequence length="88" mass="9875">MVNNKKCTVALQMLELQATHWEQPDVLEQICRAAGHPGRVGERNPTHIRGQQEAPSTLEENRIPDPCCLVSLEGYSSSTMKFQFILPV</sequence>
<proteinExistence type="predicted"/>
<dbReference type="Proteomes" id="UP001177744">
    <property type="component" value="Unassembled WGS sequence"/>
</dbReference>
<evidence type="ECO:0000313" key="2">
    <source>
        <dbReference type="EMBL" id="KAK1345552.1"/>
    </source>
</evidence>
<reference evidence="2" key="1">
    <citation type="submission" date="2023-06" db="EMBL/GenBank/DDBJ databases">
        <title>Reference genome for the Northern bat (Eptesicus nilssonii), a most northern bat species.</title>
        <authorList>
            <person name="Laine V.N."/>
            <person name="Pulliainen A.T."/>
            <person name="Lilley T.M."/>
        </authorList>
    </citation>
    <scope>NUCLEOTIDE SEQUENCE</scope>
    <source>
        <strain evidence="2">BLF_Eptnil</strain>
        <tissue evidence="2">Kidney</tissue>
    </source>
</reference>
<feature type="region of interest" description="Disordered" evidence="1">
    <location>
        <begin position="36"/>
        <end position="59"/>
    </location>
</feature>
<keyword evidence="3" id="KW-1185">Reference proteome</keyword>